<dbReference type="Gene3D" id="3.90.320.10">
    <property type="match status" value="1"/>
</dbReference>
<dbReference type="InterPro" id="IPR011545">
    <property type="entry name" value="DEAD/DEAH_box_helicase_dom"/>
</dbReference>
<dbReference type="EC" id="3.6.4.12" evidence="15"/>
<keyword evidence="8" id="KW-0408">Iron</keyword>
<dbReference type="Gene3D" id="1.10.30.20">
    <property type="entry name" value="Bacterial XPD DNA helicase, FeS cluster domain"/>
    <property type="match status" value="1"/>
</dbReference>
<dbReference type="Gene3D" id="1.10.275.40">
    <property type="match status" value="1"/>
</dbReference>
<evidence type="ECO:0000256" key="6">
    <source>
        <dbReference type="ARBA" id="ARBA00022806"/>
    </source>
</evidence>
<accession>A0A1M4PR79</accession>
<dbReference type="OrthoDB" id="9765586at2"/>
<dbReference type="InterPro" id="IPR010614">
    <property type="entry name" value="RAD3-like_helicase_DEAD"/>
</dbReference>
<keyword evidence="2" id="KW-0479">Metal-binding</keyword>
<dbReference type="Proteomes" id="UP000245423">
    <property type="component" value="Chromosome 1"/>
</dbReference>
<evidence type="ECO:0000256" key="2">
    <source>
        <dbReference type="ARBA" id="ARBA00022723"/>
    </source>
</evidence>
<dbReference type="Pfam" id="PF00270">
    <property type="entry name" value="DEAD"/>
    <property type="match status" value="1"/>
</dbReference>
<dbReference type="GO" id="GO:0043139">
    <property type="term" value="F:5'-3' DNA helicase activity"/>
    <property type="evidence" value="ECO:0007669"/>
    <property type="project" value="UniProtKB-EC"/>
</dbReference>
<organism evidence="15 16">
    <name type="scientific">[Clostridium] ultunense Esp</name>
    <dbReference type="NCBI Taxonomy" id="1288971"/>
    <lineage>
        <taxon>Bacteria</taxon>
        <taxon>Bacillati</taxon>
        <taxon>Bacillota</taxon>
        <taxon>Tissierellia</taxon>
        <taxon>Tissierellales</taxon>
        <taxon>Tepidimicrobiaceae</taxon>
        <taxon>Schnuerera</taxon>
    </lineage>
</organism>
<feature type="domain" description="Helicase ATP-binding" evidence="14">
    <location>
        <begin position="181"/>
        <end position="442"/>
    </location>
</feature>
<dbReference type="EMBL" id="LT669839">
    <property type="protein sequence ID" value="SHD77988.1"/>
    <property type="molecule type" value="Genomic_DNA"/>
</dbReference>
<dbReference type="InterPro" id="IPR045028">
    <property type="entry name" value="DinG/Rad3-like"/>
</dbReference>
<keyword evidence="11" id="KW-0234">DNA repair</keyword>
<dbReference type="InterPro" id="IPR011604">
    <property type="entry name" value="PDDEXK-like_dom_sf"/>
</dbReference>
<evidence type="ECO:0000256" key="3">
    <source>
        <dbReference type="ARBA" id="ARBA00022741"/>
    </source>
</evidence>
<dbReference type="InterPro" id="IPR006555">
    <property type="entry name" value="ATP-dep_Helicase_C"/>
</dbReference>
<dbReference type="InterPro" id="IPR027417">
    <property type="entry name" value="P-loop_NTPase"/>
</dbReference>
<evidence type="ECO:0000313" key="15">
    <source>
        <dbReference type="EMBL" id="SHD77988.1"/>
    </source>
</evidence>
<evidence type="ECO:0000256" key="8">
    <source>
        <dbReference type="ARBA" id="ARBA00023004"/>
    </source>
</evidence>
<dbReference type="GO" id="GO:0003677">
    <property type="term" value="F:DNA binding"/>
    <property type="evidence" value="ECO:0007669"/>
    <property type="project" value="UniProtKB-KW"/>
</dbReference>
<dbReference type="InterPro" id="IPR006554">
    <property type="entry name" value="Helicase-like_DEXD_c2"/>
</dbReference>
<dbReference type="GO" id="GO:0016887">
    <property type="term" value="F:ATP hydrolysis activity"/>
    <property type="evidence" value="ECO:0007669"/>
    <property type="project" value="RHEA"/>
</dbReference>
<dbReference type="Gene3D" id="3.40.50.300">
    <property type="entry name" value="P-loop containing nucleotide triphosphate hydrolases"/>
    <property type="match status" value="2"/>
</dbReference>
<comment type="similarity">
    <text evidence="13">Belongs to the helicase family. DinG subfamily.</text>
</comment>
<dbReference type="GO" id="GO:0051539">
    <property type="term" value="F:4 iron, 4 sulfur cluster binding"/>
    <property type="evidence" value="ECO:0007669"/>
    <property type="project" value="UniProtKB-KW"/>
</dbReference>
<keyword evidence="10" id="KW-0238">DNA-binding</keyword>
<dbReference type="AlphaFoldDB" id="A0A1M4PR79"/>
<dbReference type="PANTHER" id="PTHR11472:SF34">
    <property type="entry name" value="REGULATOR OF TELOMERE ELONGATION HELICASE 1"/>
    <property type="match status" value="1"/>
</dbReference>
<dbReference type="PANTHER" id="PTHR11472">
    <property type="entry name" value="DNA REPAIR DEAD HELICASE RAD3/XP-D SUBFAMILY MEMBER"/>
    <property type="match status" value="1"/>
</dbReference>
<dbReference type="InterPro" id="IPR042493">
    <property type="entry name" value="XPD_DNA_FeS"/>
</dbReference>
<keyword evidence="9" id="KW-0411">Iron-sulfur</keyword>
<keyword evidence="7" id="KW-0067">ATP-binding</keyword>
<dbReference type="SMART" id="SM00491">
    <property type="entry name" value="HELICc2"/>
    <property type="match status" value="1"/>
</dbReference>
<evidence type="ECO:0000256" key="4">
    <source>
        <dbReference type="ARBA" id="ARBA00022763"/>
    </source>
</evidence>
<dbReference type="Pfam" id="PF06733">
    <property type="entry name" value="DEAD_2"/>
    <property type="match status" value="1"/>
</dbReference>
<evidence type="ECO:0000256" key="9">
    <source>
        <dbReference type="ARBA" id="ARBA00023014"/>
    </source>
</evidence>
<dbReference type="InterPro" id="IPR014013">
    <property type="entry name" value="Helic_SF1/SF2_ATP-bd_DinG/Rad3"/>
</dbReference>
<dbReference type="PROSITE" id="PS51193">
    <property type="entry name" value="HELICASE_ATP_BIND_2"/>
    <property type="match status" value="1"/>
</dbReference>
<protein>
    <submittedName>
        <fullName evidence="15">Rad3-related DNA helicase</fullName>
        <ecNumber evidence="15">3.6.4.12</ecNumber>
    </submittedName>
</protein>
<evidence type="ECO:0000256" key="5">
    <source>
        <dbReference type="ARBA" id="ARBA00022801"/>
    </source>
</evidence>
<evidence type="ECO:0000259" key="14">
    <source>
        <dbReference type="PROSITE" id="PS51193"/>
    </source>
</evidence>
<reference evidence="15 16" key="1">
    <citation type="submission" date="2016-11" db="EMBL/GenBank/DDBJ databases">
        <authorList>
            <person name="Manzoor S."/>
        </authorList>
    </citation>
    <scope>NUCLEOTIDE SEQUENCE [LARGE SCALE GENOMIC DNA]</scope>
    <source>
        <strain evidence="15">Clostridium ultunense strain Esp</strain>
    </source>
</reference>
<keyword evidence="4" id="KW-0227">DNA damage</keyword>
<sequence length="780" mass="91711">MSKQIKVSVRNLVEFVLRSGDIDNTFMGSTRAVEGTRAHQKVQNSYGEEYTPEVALRHILNYEDFTIEIEGRADGILKTDENIIIDEIKSTIRPLDELDEDYNQLHWAQGKCYGYMYAKENKIDEINIQLTYYNIEWEETRKCIKYYTFKELEEFFLGLIEEYVEWANMTFYWQMVRDAAIKELSFPFKNYRKGQRKLAVAVYETILNEKNLFAQAPTGIGKTISTIFPSIKAIGEGIASKVFYLTAKTITRQVALNSIGQMAWKGLRIKSIFITAKEKICLNEEVKCNPRDCPYAKGHYDRVNQAIMDVLEKQDMMTREIIVEYAQLHQVCPFEFSLDLSLWSDVIICDYNYAFDPNVSLKRFFEGNGNDYIFLIDEAHNLVDRSRDMFSAQITKEPFIKYKRLFREKFPNVSKAFNNCNNAMNKVKREHVSNKDFYYQKEEITDIYSPINKLIKELEEWLINEKGHGLHEEIQELYFELLRFIKIADFYDKRYVTYIEPMGKDMLLKLFCIDPSYLLSEILKKVRAAIFFSATLTPLDYYRDVLGGDEEDYIIRFSSPFPKDNLCLLVGDTISTKYKDRDKTYLNVVEYIEEFVSQKKGNYFIFFPSYKYMEQVYLNFVDRNPDIRTIIQESFMTEEDREKFLNRFNLETEDTMVAFGVLGGIFSEGIDLIGDKLIGAVIVGVGLPQICFERDIIREYFQSENGLGYEYAYMYPGMNKVLQAAGRVIRSEKDKGAILLIDERFGIIKYKRLYPKEWSHYKRVANSKLIRVKLMEFWKN</sequence>
<dbReference type="Pfam" id="PF13307">
    <property type="entry name" value="Helicase_C_2"/>
    <property type="match status" value="1"/>
</dbReference>
<dbReference type="SMART" id="SM00488">
    <property type="entry name" value="DEXDc2"/>
    <property type="match status" value="1"/>
</dbReference>
<evidence type="ECO:0000313" key="16">
    <source>
        <dbReference type="Proteomes" id="UP000245423"/>
    </source>
</evidence>
<proteinExistence type="inferred from homology"/>
<keyword evidence="5 15" id="KW-0378">Hydrolase</keyword>
<dbReference type="GO" id="GO:0046872">
    <property type="term" value="F:metal ion binding"/>
    <property type="evidence" value="ECO:0007669"/>
    <property type="project" value="UniProtKB-KW"/>
</dbReference>
<keyword evidence="6 15" id="KW-0347">Helicase</keyword>
<dbReference type="GO" id="GO:0006281">
    <property type="term" value="P:DNA repair"/>
    <property type="evidence" value="ECO:0007669"/>
    <property type="project" value="UniProtKB-KW"/>
</dbReference>
<evidence type="ECO:0000256" key="11">
    <source>
        <dbReference type="ARBA" id="ARBA00023204"/>
    </source>
</evidence>
<evidence type="ECO:0000256" key="10">
    <source>
        <dbReference type="ARBA" id="ARBA00023125"/>
    </source>
</evidence>
<keyword evidence="1" id="KW-0004">4Fe-4S</keyword>
<evidence type="ECO:0000256" key="7">
    <source>
        <dbReference type="ARBA" id="ARBA00022840"/>
    </source>
</evidence>
<name>A0A1M4PR79_9FIRM</name>
<dbReference type="GO" id="GO:0005524">
    <property type="term" value="F:ATP binding"/>
    <property type="evidence" value="ECO:0007669"/>
    <property type="project" value="UniProtKB-KW"/>
</dbReference>
<keyword evidence="3" id="KW-0547">Nucleotide-binding</keyword>
<gene>
    <name evidence="15" type="ORF">CUESP1_2646</name>
</gene>
<evidence type="ECO:0000256" key="1">
    <source>
        <dbReference type="ARBA" id="ARBA00022485"/>
    </source>
</evidence>
<keyword evidence="12" id="KW-0413">Isomerase</keyword>
<dbReference type="SUPFAM" id="SSF52540">
    <property type="entry name" value="P-loop containing nucleoside triphosphate hydrolases"/>
    <property type="match status" value="2"/>
</dbReference>
<keyword evidence="16" id="KW-1185">Reference proteome</keyword>
<dbReference type="RefSeq" id="WP_109840686.1">
    <property type="nucleotide sequence ID" value="NZ_LT669839.1"/>
</dbReference>
<evidence type="ECO:0000256" key="12">
    <source>
        <dbReference type="ARBA" id="ARBA00023235"/>
    </source>
</evidence>
<evidence type="ECO:0000256" key="13">
    <source>
        <dbReference type="ARBA" id="ARBA00038058"/>
    </source>
</evidence>